<dbReference type="Gene3D" id="3.40.50.720">
    <property type="entry name" value="NAD(P)-binding Rossmann-like Domain"/>
    <property type="match status" value="1"/>
</dbReference>
<dbReference type="Proteomes" id="UP001548832">
    <property type="component" value="Unassembled WGS sequence"/>
</dbReference>
<dbReference type="SMART" id="SM00881">
    <property type="entry name" value="CoA_binding"/>
    <property type="match status" value="1"/>
</dbReference>
<dbReference type="InterPro" id="IPR032875">
    <property type="entry name" value="Succ_CoA_lig_flav_dom"/>
</dbReference>
<dbReference type="SUPFAM" id="SSF51735">
    <property type="entry name" value="NAD(P)-binding Rossmann-fold domains"/>
    <property type="match status" value="1"/>
</dbReference>
<organism evidence="4 5">
    <name type="scientific">Mesorhizobium shangrilense</name>
    <dbReference type="NCBI Taxonomy" id="460060"/>
    <lineage>
        <taxon>Bacteria</taxon>
        <taxon>Pseudomonadati</taxon>
        <taxon>Pseudomonadota</taxon>
        <taxon>Alphaproteobacteria</taxon>
        <taxon>Hyphomicrobiales</taxon>
        <taxon>Phyllobacteriaceae</taxon>
        <taxon>Mesorhizobium</taxon>
    </lineage>
</organism>
<dbReference type="EMBL" id="JBEWSZ010000001">
    <property type="protein sequence ID" value="MET2830042.1"/>
    <property type="molecule type" value="Genomic_DNA"/>
</dbReference>
<dbReference type="InterPro" id="IPR036291">
    <property type="entry name" value="NAD(P)-bd_dom_sf"/>
</dbReference>
<dbReference type="GO" id="GO:0016874">
    <property type="term" value="F:ligase activity"/>
    <property type="evidence" value="ECO:0007669"/>
    <property type="project" value="UniProtKB-KW"/>
</dbReference>
<dbReference type="Gene3D" id="3.40.50.261">
    <property type="entry name" value="Succinyl-CoA synthetase domains"/>
    <property type="match status" value="2"/>
</dbReference>
<protein>
    <submittedName>
        <fullName evidence="4">Acetate--CoA ligase family protein</fullName>
    </submittedName>
</protein>
<dbReference type="Pfam" id="PF13549">
    <property type="entry name" value="ATP-grasp_5"/>
    <property type="match status" value="1"/>
</dbReference>
<dbReference type="InterPro" id="IPR003781">
    <property type="entry name" value="CoA-bd"/>
</dbReference>
<dbReference type="Gene3D" id="3.30.1490.20">
    <property type="entry name" value="ATP-grasp fold, A domain"/>
    <property type="match status" value="1"/>
</dbReference>
<evidence type="ECO:0000256" key="1">
    <source>
        <dbReference type="ARBA" id="ARBA00022532"/>
    </source>
</evidence>
<dbReference type="RefSeq" id="WP_354461951.1">
    <property type="nucleotide sequence ID" value="NZ_JBEWSZ010000001.1"/>
</dbReference>
<sequence>MIGAIAAVDGMTEAVHRLDPLLRPASIAFVGASIRPDTPGNTMVRAAAMDGYRGRLYAINPKYDSVEGVPCFPDLASLPERVEHVVLGVANDQLEKSLLDAAHHGAKAVTIFASCDLTGAANDGLADRLTGIAEDAGMVICGGNGMGFCNPGIGLRVSGFAADLPMKPGGVALITQSGSAFSALAYNDQRLKFSLCVSSGRELTTTAADYVDWALDQPATKVVGLFLETARKPRDFARCLEKADSLGIPVVVLKVGRTELSASFAASHSGAIAGDDATYEALFARWGVVSVDTLDQLAANLLLFSAGRPAASGGLASLHDSGGEREMVADLAARAGVPFAVISEKTKEELRLHLDSGLQPANPLDVWGSGSDFETHVEACMDAMLADPDTAIGVLFQDIRDGSYIAEGFARAVIRSHAKTGKPVAVVSNYATVNHRALALATTEAGVPVIDGTDEGLHAIRNLLAFRDRRSLQHAYPPAVARGIRERWRARLQQALPFDESEALALLADYGIATPHSIKANTSAEVLQAARDIGFPVALKTAAGIQHKSDQGGVVLGLADEAALKRTYSDMSARLGPQVLVAAMAHKGVEIAFGLIRDEQFGPYLVVASGGIWIEILRDRAVALPPLSFEQAQALIGRLKASPLLDGARGMPPADKPALYAALARFSMLAADLGDLVDEMDVNPLLVSDRGCVAVDALVVGRNANRSSR</sequence>
<name>A0ABV2DJ55_9HYPH</name>
<evidence type="ECO:0000313" key="4">
    <source>
        <dbReference type="EMBL" id="MET2830042.1"/>
    </source>
</evidence>
<proteinExistence type="predicted"/>
<dbReference type="SUPFAM" id="SSF52210">
    <property type="entry name" value="Succinyl-CoA synthetase domains"/>
    <property type="match status" value="2"/>
</dbReference>
<comment type="caution">
    <text evidence="4">The sequence shown here is derived from an EMBL/GenBank/DDBJ whole genome shotgun (WGS) entry which is preliminary data.</text>
</comment>
<evidence type="ECO:0000313" key="5">
    <source>
        <dbReference type="Proteomes" id="UP001548832"/>
    </source>
</evidence>
<dbReference type="InterPro" id="IPR013815">
    <property type="entry name" value="ATP_grasp_subdomain_1"/>
</dbReference>
<dbReference type="InterPro" id="IPR011761">
    <property type="entry name" value="ATP-grasp"/>
</dbReference>
<evidence type="ECO:0000259" key="3">
    <source>
        <dbReference type="PROSITE" id="PS50975"/>
    </source>
</evidence>
<keyword evidence="2" id="KW-0547">Nucleotide-binding</keyword>
<dbReference type="Gene3D" id="3.30.470.20">
    <property type="entry name" value="ATP-grasp fold, B domain"/>
    <property type="match status" value="1"/>
</dbReference>
<keyword evidence="1" id="KW-0816">Tricarboxylic acid cycle</keyword>
<accession>A0ABV2DJ55</accession>
<dbReference type="SUPFAM" id="SSF56059">
    <property type="entry name" value="Glutathione synthetase ATP-binding domain-like"/>
    <property type="match status" value="1"/>
</dbReference>
<dbReference type="PANTHER" id="PTHR42793:SF1">
    <property type="entry name" value="PEPTIDYL-LYSINE N-ACETYLTRANSFERASE PATZ"/>
    <property type="match status" value="1"/>
</dbReference>
<evidence type="ECO:0000256" key="2">
    <source>
        <dbReference type="PROSITE-ProRule" id="PRU00409"/>
    </source>
</evidence>
<keyword evidence="5" id="KW-1185">Reference proteome</keyword>
<gene>
    <name evidence="4" type="ORF">ABVQ20_23985</name>
</gene>
<dbReference type="InterPro" id="IPR016102">
    <property type="entry name" value="Succinyl-CoA_synth-like"/>
</dbReference>
<dbReference type="Pfam" id="PF13380">
    <property type="entry name" value="CoA_binding_2"/>
    <property type="match status" value="1"/>
</dbReference>
<reference evidence="4 5" key="1">
    <citation type="submission" date="2024-06" db="EMBL/GenBank/DDBJ databases">
        <authorList>
            <person name="Kim D.-U."/>
        </authorList>
    </citation>
    <scope>NUCLEOTIDE SEQUENCE [LARGE SCALE GENOMIC DNA]</scope>
    <source>
        <strain evidence="4 5">KACC15460</strain>
    </source>
</reference>
<dbReference type="Pfam" id="PF13607">
    <property type="entry name" value="Succ_CoA_lig"/>
    <property type="match status" value="1"/>
</dbReference>
<dbReference type="PROSITE" id="PS50975">
    <property type="entry name" value="ATP_GRASP"/>
    <property type="match status" value="1"/>
</dbReference>
<feature type="domain" description="ATP-grasp" evidence="3">
    <location>
        <begin position="504"/>
        <end position="554"/>
    </location>
</feature>
<dbReference type="PANTHER" id="PTHR42793">
    <property type="entry name" value="COA BINDING DOMAIN CONTAINING PROTEIN"/>
    <property type="match status" value="1"/>
</dbReference>
<keyword evidence="4" id="KW-0436">Ligase</keyword>
<keyword evidence="2" id="KW-0067">ATP-binding</keyword>